<sequence length="92" mass="10355">MHTLPGHLNWPPPRGKTMKLRESTRNSKIRGKMFQHLALQKVPKRVCRVTMDSFNLLNILPGWPKASPHPVASISGVAEQESSIMEEVDINS</sequence>
<proteinExistence type="predicted"/>
<evidence type="ECO:0000313" key="1">
    <source>
        <dbReference type="EMBL" id="GFT76647.1"/>
    </source>
</evidence>
<accession>A0A8X6U3I2</accession>
<reference evidence="1" key="1">
    <citation type="submission" date="2020-08" db="EMBL/GenBank/DDBJ databases">
        <title>Multicomponent nature underlies the extraordinary mechanical properties of spider dragline silk.</title>
        <authorList>
            <person name="Kono N."/>
            <person name="Nakamura H."/>
            <person name="Mori M."/>
            <person name="Yoshida Y."/>
            <person name="Ohtoshi R."/>
            <person name="Malay A.D."/>
            <person name="Moran D.A.P."/>
            <person name="Tomita M."/>
            <person name="Numata K."/>
            <person name="Arakawa K."/>
        </authorList>
    </citation>
    <scope>NUCLEOTIDE SEQUENCE</scope>
</reference>
<name>A0A8X6U3I2_NEPPI</name>
<gene>
    <name evidence="1" type="ORF">NPIL_352951</name>
</gene>
<comment type="caution">
    <text evidence="1">The sequence shown here is derived from an EMBL/GenBank/DDBJ whole genome shotgun (WGS) entry which is preliminary data.</text>
</comment>
<evidence type="ECO:0000313" key="2">
    <source>
        <dbReference type="Proteomes" id="UP000887013"/>
    </source>
</evidence>
<protein>
    <submittedName>
        <fullName evidence="1">Uncharacterized protein</fullName>
    </submittedName>
</protein>
<dbReference type="AlphaFoldDB" id="A0A8X6U3I2"/>
<dbReference type="EMBL" id="BMAW01022167">
    <property type="protein sequence ID" value="GFT76647.1"/>
    <property type="molecule type" value="Genomic_DNA"/>
</dbReference>
<keyword evidence="2" id="KW-1185">Reference proteome</keyword>
<organism evidence="1 2">
    <name type="scientific">Nephila pilipes</name>
    <name type="common">Giant wood spider</name>
    <name type="synonym">Nephila maculata</name>
    <dbReference type="NCBI Taxonomy" id="299642"/>
    <lineage>
        <taxon>Eukaryota</taxon>
        <taxon>Metazoa</taxon>
        <taxon>Ecdysozoa</taxon>
        <taxon>Arthropoda</taxon>
        <taxon>Chelicerata</taxon>
        <taxon>Arachnida</taxon>
        <taxon>Araneae</taxon>
        <taxon>Araneomorphae</taxon>
        <taxon>Entelegynae</taxon>
        <taxon>Araneoidea</taxon>
        <taxon>Nephilidae</taxon>
        <taxon>Nephila</taxon>
    </lineage>
</organism>
<dbReference type="Proteomes" id="UP000887013">
    <property type="component" value="Unassembled WGS sequence"/>
</dbReference>